<dbReference type="InterPro" id="IPR000305">
    <property type="entry name" value="GIY-YIG_endonuc"/>
</dbReference>
<dbReference type="InterPro" id="IPR058912">
    <property type="entry name" value="HTH_animal"/>
</dbReference>
<dbReference type="Gene3D" id="3.40.1440.10">
    <property type="entry name" value="GIY-YIG endonuclease"/>
    <property type="match status" value="1"/>
</dbReference>
<dbReference type="PROSITE" id="PS50164">
    <property type="entry name" value="GIY_YIG"/>
    <property type="match status" value="1"/>
</dbReference>
<dbReference type="PANTHER" id="PTHR21301:SF10">
    <property type="entry name" value="REVERSE TRANSCRIPTASE DOMAIN-CONTAINING PROTEIN"/>
    <property type="match status" value="1"/>
</dbReference>
<evidence type="ECO:0000313" key="3">
    <source>
        <dbReference type="Proteomes" id="UP000078541"/>
    </source>
</evidence>
<dbReference type="Pfam" id="PF26215">
    <property type="entry name" value="HTH_animal"/>
    <property type="match status" value="1"/>
</dbReference>
<dbReference type="CDD" id="cd10442">
    <property type="entry name" value="GIY-YIG_PLEs"/>
    <property type="match status" value="1"/>
</dbReference>
<name>A0A151JUC1_9HYME</name>
<feature type="domain" description="GIY-YIG" evidence="1">
    <location>
        <begin position="211"/>
        <end position="293"/>
    </location>
</feature>
<dbReference type="InterPro" id="IPR035901">
    <property type="entry name" value="GIY-YIG_endonuc_sf"/>
</dbReference>
<dbReference type="STRING" id="34720.A0A151JUC1"/>
<evidence type="ECO:0000313" key="2">
    <source>
        <dbReference type="EMBL" id="KYN35827.1"/>
    </source>
</evidence>
<proteinExistence type="predicted"/>
<dbReference type="AlphaFoldDB" id="A0A151JUC1"/>
<gene>
    <name evidence="2" type="ORF">ALC56_09826</name>
</gene>
<accession>A0A151JUC1</accession>
<dbReference type="SUPFAM" id="SSF82771">
    <property type="entry name" value="GIY-YIG endonuclease"/>
    <property type="match status" value="1"/>
</dbReference>
<evidence type="ECO:0000259" key="1">
    <source>
        <dbReference type="PROSITE" id="PS50164"/>
    </source>
</evidence>
<protein>
    <recommendedName>
        <fullName evidence="1">GIY-YIG domain-containing protein</fullName>
    </recommendedName>
</protein>
<organism evidence="2 3">
    <name type="scientific">Trachymyrmex septentrionalis</name>
    <dbReference type="NCBI Taxonomy" id="34720"/>
    <lineage>
        <taxon>Eukaryota</taxon>
        <taxon>Metazoa</taxon>
        <taxon>Ecdysozoa</taxon>
        <taxon>Arthropoda</taxon>
        <taxon>Hexapoda</taxon>
        <taxon>Insecta</taxon>
        <taxon>Pterygota</taxon>
        <taxon>Neoptera</taxon>
        <taxon>Endopterygota</taxon>
        <taxon>Hymenoptera</taxon>
        <taxon>Apocrita</taxon>
        <taxon>Aculeata</taxon>
        <taxon>Formicoidea</taxon>
        <taxon>Formicidae</taxon>
        <taxon>Myrmicinae</taxon>
        <taxon>Trachymyrmex</taxon>
    </lineage>
</organism>
<dbReference type="EMBL" id="KQ981772">
    <property type="protein sequence ID" value="KYN35827.1"/>
    <property type="molecule type" value="Genomic_DNA"/>
</dbReference>
<sequence length="318" mass="37337">MSFYYRYVDDIVLAAPKDEINNILDSFNAYHERIKFTIDHGDELGVTFLDVKLLYDGGGIMFDLYKKPTHSGRFLSFFSNHPMTHKKGVVIGLVDKVLFLSHPKFHHANMESLINSLLRNGYPLQLVFKIIKNRIKSLSNKDNFETISYCDQNCDLNIIETKHFPIPYIKGASEKFNLALNKYKFQPAYKPMNNLHKYIKTGKDKAKKEELSNVVYKIDCKNCNYSYVGQTKRKLKTRLKEHINDIKKPIDSLSVISNHRMDNEHVMDWDNTRILDSERAYYKRLISEMIHIKTQRNVLNKQSDTERFPDVYLPLLEQ</sequence>
<keyword evidence="3" id="KW-1185">Reference proteome</keyword>
<reference evidence="2 3" key="1">
    <citation type="submission" date="2016-03" db="EMBL/GenBank/DDBJ databases">
        <title>Trachymyrmex septentrionalis WGS genome.</title>
        <authorList>
            <person name="Nygaard S."/>
            <person name="Hu H."/>
            <person name="Boomsma J."/>
            <person name="Zhang G."/>
        </authorList>
    </citation>
    <scope>NUCLEOTIDE SEQUENCE [LARGE SCALE GENOMIC DNA]</scope>
    <source>
        <strain evidence="2">Tsep2-gDNA-1</strain>
        <tissue evidence="2">Whole body</tissue>
    </source>
</reference>
<dbReference type="PANTHER" id="PTHR21301">
    <property type="entry name" value="REVERSE TRANSCRIPTASE"/>
    <property type="match status" value="1"/>
</dbReference>
<dbReference type="Proteomes" id="UP000078541">
    <property type="component" value="Unassembled WGS sequence"/>
</dbReference>
<dbReference type="Pfam" id="PF01541">
    <property type="entry name" value="GIY-YIG"/>
    <property type="match status" value="1"/>
</dbReference>